<dbReference type="AlphaFoldDB" id="A0A3L6DUF2"/>
<dbReference type="Proteomes" id="UP000251960">
    <property type="component" value="Chromosome 8"/>
</dbReference>
<evidence type="ECO:0000313" key="1">
    <source>
        <dbReference type="EMBL" id="PWZ11437.1"/>
    </source>
</evidence>
<reference evidence="1 2" key="1">
    <citation type="journal article" date="2018" name="Nat. Genet.">
        <title>Extensive intraspecific gene order and gene structural variations between Mo17 and other maize genomes.</title>
        <authorList>
            <person name="Sun S."/>
            <person name="Zhou Y."/>
            <person name="Chen J."/>
            <person name="Shi J."/>
            <person name="Zhao H."/>
            <person name="Zhao H."/>
            <person name="Song W."/>
            <person name="Zhang M."/>
            <person name="Cui Y."/>
            <person name="Dong X."/>
            <person name="Liu H."/>
            <person name="Ma X."/>
            <person name="Jiao Y."/>
            <person name="Wang B."/>
            <person name="Wei X."/>
            <person name="Stein J.C."/>
            <person name="Glaubitz J.C."/>
            <person name="Lu F."/>
            <person name="Yu G."/>
            <person name="Liang C."/>
            <person name="Fengler K."/>
            <person name="Li B."/>
            <person name="Rafalski A."/>
            <person name="Schnable P.S."/>
            <person name="Ware D.H."/>
            <person name="Buckler E.S."/>
            <person name="Lai J."/>
        </authorList>
    </citation>
    <scope>NUCLEOTIDE SEQUENCE [LARGE SCALE GENOMIC DNA]</scope>
    <source>
        <strain evidence="2">cv. Missouri 17</strain>
        <tissue evidence="1">Seedling</tissue>
    </source>
</reference>
<accession>A0A3L6DUF2</accession>
<gene>
    <name evidence="1" type="ORF">Zm00014a_014925</name>
</gene>
<comment type="caution">
    <text evidence="1">The sequence shown here is derived from an EMBL/GenBank/DDBJ whole genome shotgun (WGS) entry which is preliminary data.</text>
</comment>
<protein>
    <submittedName>
        <fullName evidence="1">Uncharacterized protein</fullName>
    </submittedName>
</protein>
<name>A0A3L6DUF2_MAIZE</name>
<proteinExistence type="predicted"/>
<dbReference type="EMBL" id="NCVQ01000009">
    <property type="protein sequence ID" value="PWZ11437.1"/>
    <property type="molecule type" value="Genomic_DNA"/>
</dbReference>
<sequence>MLWTVRWLNSEFSDLEYRLSLNFQSSFLDS</sequence>
<evidence type="ECO:0000313" key="2">
    <source>
        <dbReference type="Proteomes" id="UP000251960"/>
    </source>
</evidence>
<organism evidence="1 2">
    <name type="scientific">Zea mays</name>
    <name type="common">Maize</name>
    <dbReference type="NCBI Taxonomy" id="4577"/>
    <lineage>
        <taxon>Eukaryota</taxon>
        <taxon>Viridiplantae</taxon>
        <taxon>Streptophyta</taxon>
        <taxon>Embryophyta</taxon>
        <taxon>Tracheophyta</taxon>
        <taxon>Spermatophyta</taxon>
        <taxon>Magnoliopsida</taxon>
        <taxon>Liliopsida</taxon>
        <taxon>Poales</taxon>
        <taxon>Poaceae</taxon>
        <taxon>PACMAD clade</taxon>
        <taxon>Panicoideae</taxon>
        <taxon>Andropogonodae</taxon>
        <taxon>Andropogoneae</taxon>
        <taxon>Tripsacinae</taxon>
        <taxon>Zea</taxon>
    </lineage>
</organism>